<dbReference type="InterPro" id="IPR001251">
    <property type="entry name" value="CRAL-TRIO_dom"/>
</dbReference>
<dbReference type="Gramene" id="Pp3c9_21440V3.2">
    <property type="protein sequence ID" value="Pp3c9_21440V3.2"/>
    <property type="gene ID" value="Pp3c9_21440"/>
</dbReference>
<dbReference type="PANTHER" id="PTHR46226">
    <property type="entry name" value="CRAL-TRIO DOMAIN-CONTAINING PROTEIN"/>
    <property type="match status" value="1"/>
</dbReference>
<dbReference type="Proteomes" id="UP000006727">
    <property type="component" value="Chromosome 9"/>
</dbReference>
<dbReference type="Pfam" id="PF00650">
    <property type="entry name" value="CRAL_TRIO"/>
    <property type="match status" value="1"/>
</dbReference>
<dbReference type="SUPFAM" id="SSF46938">
    <property type="entry name" value="CRAL/TRIO N-terminal domain"/>
    <property type="match status" value="1"/>
</dbReference>
<evidence type="ECO:0000313" key="2">
    <source>
        <dbReference type="EMBL" id="PNR48545.1"/>
    </source>
</evidence>
<accession>A0A2K1K447</accession>
<name>A0A2K1K447_PHYPA</name>
<reference evidence="2 4" key="1">
    <citation type="journal article" date="2008" name="Science">
        <title>The Physcomitrella genome reveals evolutionary insights into the conquest of land by plants.</title>
        <authorList>
            <person name="Rensing S."/>
            <person name="Lang D."/>
            <person name="Zimmer A."/>
            <person name="Terry A."/>
            <person name="Salamov A."/>
            <person name="Shapiro H."/>
            <person name="Nishiyama T."/>
            <person name="Perroud P.-F."/>
            <person name="Lindquist E."/>
            <person name="Kamisugi Y."/>
            <person name="Tanahashi T."/>
            <person name="Sakakibara K."/>
            <person name="Fujita T."/>
            <person name="Oishi K."/>
            <person name="Shin-I T."/>
            <person name="Kuroki Y."/>
            <person name="Toyoda A."/>
            <person name="Suzuki Y."/>
            <person name="Hashimoto A."/>
            <person name="Yamaguchi K."/>
            <person name="Sugano A."/>
            <person name="Kohara Y."/>
            <person name="Fujiyama A."/>
            <person name="Anterola A."/>
            <person name="Aoki S."/>
            <person name="Ashton N."/>
            <person name="Barbazuk W.B."/>
            <person name="Barker E."/>
            <person name="Bennetzen J."/>
            <person name="Bezanilla M."/>
            <person name="Blankenship R."/>
            <person name="Cho S.H."/>
            <person name="Dutcher S."/>
            <person name="Estelle M."/>
            <person name="Fawcett J.A."/>
            <person name="Gundlach H."/>
            <person name="Hanada K."/>
            <person name="Heyl A."/>
            <person name="Hicks K.A."/>
            <person name="Hugh J."/>
            <person name="Lohr M."/>
            <person name="Mayer K."/>
            <person name="Melkozernov A."/>
            <person name="Murata T."/>
            <person name="Nelson D."/>
            <person name="Pils B."/>
            <person name="Prigge M."/>
            <person name="Reiss B."/>
            <person name="Renner T."/>
            <person name="Rombauts S."/>
            <person name="Rushton P."/>
            <person name="Sanderfoot A."/>
            <person name="Schween G."/>
            <person name="Shiu S.-H."/>
            <person name="Stueber K."/>
            <person name="Theodoulou F.L."/>
            <person name="Tu H."/>
            <person name="Van de Peer Y."/>
            <person name="Verrier P.J."/>
            <person name="Waters E."/>
            <person name="Wood A."/>
            <person name="Yang L."/>
            <person name="Cove D."/>
            <person name="Cuming A."/>
            <person name="Hasebe M."/>
            <person name="Lucas S."/>
            <person name="Mishler D.B."/>
            <person name="Reski R."/>
            <person name="Grigoriev I."/>
            <person name="Quatrano R.S."/>
            <person name="Boore J.L."/>
        </authorList>
    </citation>
    <scope>NUCLEOTIDE SEQUENCE [LARGE SCALE GENOMIC DNA]</scope>
    <source>
        <strain evidence="3 4">cv. Gransden 2004</strain>
    </source>
</reference>
<dbReference type="FunCoup" id="A0A2K1K447">
    <property type="interactions" value="761"/>
</dbReference>
<evidence type="ECO:0000259" key="1">
    <source>
        <dbReference type="PROSITE" id="PS50191"/>
    </source>
</evidence>
<dbReference type="InParanoid" id="A0A2K1K447"/>
<dbReference type="SMART" id="SM00516">
    <property type="entry name" value="SEC14"/>
    <property type="match status" value="1"/>
</dbReference>
<dbReference type="CDD" id="cd00170">
    <property type="entry name" value="SEC14"/>
    <property type="match status" value="1"/>
</dbReference>
<dbReference type="InterPro" id="IPR036865">
    <property type="entry name" value="CRAL-TRIO_dom_sf"/>
</dbReference>
<dbReference type="InterPro" id="IPR011074">
    <property type="entry name" value="CRAL/TRIO_N_dom"/>
</dbReference>
<organism evidence="2">
    <name type="scientific">Physcomitrium patens</name>
    <name type="common">Spreading-leaved earth moss</name>
    <name type="synonym">Physcomitrella patens</name>
    <dbReference type="NCBI Taxonomy" id="3218"/>
    <lineage>
        <taxon>Eukaryota</taxon>
        <taxon>Viridiplantae</taxon>
        <taxon>Streptophyta</taxon>
        <taxon>Embryophyta</taxon>
        <taxon>Bryophyta</taxon>
        <taxon>Bryophytina</taxon>
        <taxon>Bryopsida</taxon>
        <taxon>Funariidae</taxon>
        <taxon>Funariales</taxon>
        <taxon>Funariaceae</taxon>
        <taxon>Physcomitrium</taxon>
    </lineage>
</organism>
<evidence type="ECO:0000313" key="4">
    <source>
        <dbReference type="Proteomes" id="UP000006727"/>
    </source>
</evidence>
<sequence>MAKSVKKLQEIINGLDEPLRQSFQNVHAGYPEATLERFLNARDGDVSKASKMLIDCLSWRVNNHIDYILELRSLLVLYLYECRNQSCRKKNSMPYAGGRPVFAIGVGNSTYDLASVESYVQSHIQINEYRDRIILPNISNKKVRHVRSCVKIMDMTGLKLSAFSRLKTSIAIATVDDLNYPEKTDTYYIVNAPYVFSACWKAVKPMLQERTKRKVQVLKGNGQDELLQVMDYATLPSFCKTISDSSNNDVFAPNHKFHVELYNYIQNKAVFSGKNFNSLTSEGSLHIQVPTLEEQDPHSETVEVVHAIESVLPSLEAVENASEQNQRGKITTKMAGIQIST</sequence>
<dbReference type="AlphaFoldDB" id="A0A2K1K447"/>
<protein>
    <recommendedName>
        <fullName evidence="1">CRAL-TRIO domain-containing protein</fullName>
    </recommendedName>
</protein>
<reference evidence="3" key="3">
    <citation type="submission" date="2020-12" db="UniProtKB">
        <authorList>
            <consortium name="EnsemblPlants"/>
        </authorList>
    </citation>
    <scope>IDENTIFICATION</scope>
</reference>
<reference evidence="2 4" key="2">
    <citation type="journal article" date="2018" name="Plant J.">
        <title>The Physcomitrella patens chromosome-scale assembly reveals moss genome structure and evolution.</title>
        <authorList>
            <person name="Lang D."/>
            <person name="Ullrich K.K."/>
            <person name="Murat F."/>
            <person name="Fuchs J."/>
            <person name="Jenkins J."/>
            <person name="Haas F.B."/>
            <person name="Piednoel M."/>
            <person name="Gundlach H."/>
            <person name="Van Bel M."/>
            <person name="Meyberg R."/>
            <person name="Vives C."/>
            <person name="Morata J."/>
            <person name="Symeonidi A."/>
            <person name="Hiss M."/>
            <person name="Muchero W."/>
            <person name="Kamisugi Y."/>
            <person name="Saleh O."/>
            <person name="Blanc G."/>
            <person name="Decker E.L."/>
            <person name="van Gessel N."/>
            <person name="Grimwood J."/>
            <person name="Hayes R.D."/>
            <person name="Graham S.W."/>
            <person name="Gunter L.E."/>
            <person name="McDaniel S.F."/>
            <person name="Hoernstein S.N.W."/>
            <person name="Larsson A."/>
            <person name="Li F.W."/>
            <person name="Perroud P.F."/>
            <person name="Phillips J."/>
            <person name="Ranjan P."/>
            <person name="Rokshar D.S."/>
            <person name="Rothfels C.J."/>
            <person name="Schneider L."/>
            <person name="Shu S."/>
            <person name="Stevenson D.W."/>
            <person name="Thummler F."/>
            <person name="Tillich M."/>
            <person name="Villarreal Aguilar J.C."/>
            <person name="Widiez T."/>
            <person name="Wong G.K."/>
            <person name="Wymore A."/>
            <person name="Zhang Y."/>
            <person name="Zimmer A.D."/>
            <person name="Quatrano R.S."/>
            <person name="Mayer K.F.X."/>
            <person name="Goodstein D."/>
            <person name="Casacuberta J.M."/>
            <person name="Vandepoele K."/>
            <person name="Reski R."/>
            <person name="Cuming A.C."/>
            <person name="Tuskan G.A."/>
            <person name="Maumus F."/>
            <person name="Salse J."/>
            <person name="Schmutz J."/>
            <person name="Rensing S.A."/>
        </authorList>
    </citation>
    <scope>NUCLEOTIDE SEQUENCE [LARGE SCALE GENOMIC DNA]</scope>
    <source>
        <strain evidence="3 4">cv. Gransden 2004</strain>
    </source>
</reference>
<gene>
    <name evidence="2" type="ORF">PHYPA_013022</name>
</gene>
<proteinExistence type="predicted"/>
<dbReference type="Pfam" id="PF03765">
    <property type="entry name" value="CRAL_TRIO_N"/>
    <property type="match status" value="1"/>
</dbReference>
<dbReference type="EnsemblPlants" id="Pp3c9_21440V3.2">
    <property type="protein sequence ID" value="Pp3c9_21440V3.2"/>
    <property type="gene ID" value="Pp3c9_21440"/>
</dbReference>
<keyword evidence="4" id="KW-1185">Reference proteome</keyword>
<dbReference type="Gene3D" id="3.40.525.10">
    <property type="entry name" value="CRAL-TRIO lipid binding domain"/>
    <property type="match status" value="1"/>
</dbReference>
<dbReference type="EnsemblPlants" id="Pp3c9_21440V3.1">
    <property type="protein sequence ID" value="Pp3c9_21440V3.1"/>
    <property type="gene ID" value="Pp3c9_21440"/>
</dbReference>
<dbReference type="PROSITE" id="PS50191">
    <property type="entry name" value="CRAL_TRIO"/>
    <property type="match status" value="1"/>
</dbReference>
<evidence type="ECO:0000313" key="3">
    <source>
        <dbReference type="EnsemblPlants" id="Pp3c9_21440V3.1"/>
    </source>
</evidence>
<feature type="domain" description="CRAL-TRIO" evidence="1">
    <location>
        <begin position="98"/>
        <end position="247"/>
    </location>
</feature>
<dbReference type="SMART" id="SM01100">
    <property type="entry name" value="CRAL_TRIO_N"/>
    <property type="match status" value="1"/>
</dbReference>
<dbReference type="PANTHER" id="PTHR46226:SF6">
    <property type="entry name" value="SEC14P-LIKE PHOSPHATIDYLINOSITOL TRANSFER FAMILY PROTEIN"/>
    <property type="match status" value="1"/>
</dbReference>
<dbReference type="EMBL" id="ABEU02000009">
    <property type="protein sequence ID" value="PNR48545.1"/>
    <property type="molecule type" value="Genomic_DNA"/>
</dbReference>
<dbReference type="InterPro" id="IPR036273">
    <property type="entry name" value="CRAL/TRIO_N_dom_sf"/>
</dbReference>
<dbReference type="Gramene" id="Pp3c9_21440V3.1">
    <property type="protein sequence ID" value="Pp3c9_21440V3.1"/>
    <property type="gene ID" value="Pp3c9_21440"/>
</dbReference>
<dbReference type="SUPFAM" id="SSF52087">
    <property type="entry name" value="CRAL/TRIO domain"/>
    <property type="match status" value="1"/>
</dbReference>